<name>A0A445M372_GLYSO</name>
<dbReference type="InterPro" id="IPR036770">
    <property type="entry name" value="Ankyrin_rpt-contain_sf"/>
</dbReference>
<keyword evidence="3 4" id="KW-0040">ANK repeat</keyword>
<dbReference type="Proteomes" id="UP000289340">
    <property type="component" value="Chromosome 1"/>
</dbReference>
<dbReference type="PANTHER" id="PTHR24126">
    <property type="entry name" value="ANKYRIN REPEAT, PH AND SEC7 DOMAIN CONTAINING PROTEIN SECG-RELATED"/>
    <property type="match status" value="1"/>
</dbReference>
<sequence length="181" mass="20248">MLEEQPVVLFRKSPSRRRLRSAFATDDRGWTSLHVFARKGDLKLGNFDLSFELVKKLLNEGMDVNVSAWGPKSKGVTPLHLAAEGGHIGVMDVLLECGADIDARTKGACGWTPLHIAAKERRRDAVKFLIENGAFMPPDISDSRFNPPLHYCPGLEWAYEEMKRLRQEDLSAGETCYSSES</sequence>
<dbReference type="Gene3D" id="1.25.40.20">
    <property type="entry name" value="Ankyrin repeat-containing domain"/>
    <property type="match status" value="1"/>
</dbReference>
<feature type="repeat" description="ANK" evidence="4">
    <location>
        <begin position="74"/>
        <end position="106"/>
    </location>
</feature>
<dbReference type="PROSITE" id="PS50088">
    <property type="entry name" value="ANK_REPEAT"/>
    <property type="match status" value="3"/>
</dbReference>
<dbReference type="PANTHER" id="PTHR24126:SF14">
    <property type="entry name" value="ANK_REP_REGION DOMAIN-CONTAINING PROTEIN"/>
    <property type="match status" value="1"/>
</dbReference>
<dbReference type="SUPFAM" id="SSF48403">
    <property type="entry name" value="Ankyrin repeat"/>
    <property type="match status" value="1"/>
</dbReference>
<feature type="repeat" description="ANK" evidence="4">
    <location>
        <begin position="28"/>
        <end position="69"/>
    </location>
</feature>
<evidence type="ECO:0000256" key="4">
    <source>
        <dbReference type="PROSITE-ProRule" id="PRU00023"/>
    </source>
</evidence>
<dbReference type="PROSITE" id="PS50297">
    <property type="entry name" value="ANK_REP_REGION"/>
    <property type="match status" value="2"/>
</dbReference>
<accession>A0A445M372</accession>
<keyword evidence="2" id="KW-0677">Repeat</keyword>
<evidence type="ECO:0000256" key="3">
    <source>
        <dbReference type="ARBA" id="ARBA00023043"/>
    </source>
</evidence>
<organism evidence="5 6">
    <name type="scientific">Glycine soja</name>
    <name type="common">Wild soybean</name>
    <dbReference type="NCBI Taxonomy" id="3848"/>
    <lineage>
        <taxon>Eukaryota</taxon>
        <taxon>Viridiplantae</taxon>
        <taxon>Streptophyta</taxon>
        <taxon>Embryophyta</taxon>
        <taxon>Tracheophyta</taxon>
        <taxon>Spermatophyta</taxon>
        <taxon>Magnoliopsida</taxon>
        <taxon>eudicotyledons</taxon>
        <taxon>Gunneridae</taxon>
        <taxon>Pentapetalae</taxon>
        <taxon>rosids</taxon>
        <taxon>fabids</taxon>
        <taxon>Fabales</taxon>
        <taxon>Fabaceae</taxon>
        <taxon>Papilionoideae</taxon>
        <taxon>50 kb inversion clade</taxon>
        <taxon>NPAAA clade</taxon>
        <taxon>indigoferoid/millettioid clade</taxon>
        <taxon>Phaseoleae</taxon>
        <taxon>Glycine</taxon>
        <taxon>Glycine subgen. Soja</taxon>
    </lineage>
</organism>
<reference evidence="5 6" key="1">
    <citation type="submission" date="2018-09" db="EMBL/GenBank/DDBJ databases">
        <title>A high-quality reference genome of wild soybean provides a powerful tool to mine soybean genomes.</title>
        <authorList>
            <person name="Xie M."/>
            <person name="Chung C.Y.L."/>
            <person name="Li M.-W."/>
            <person name="Wong F.-L."/>
            <person name="Chan T.-F."/>
            <person name="Lam H.-M."/>
        </authorList>
    </citation>
    <scope>NUCLEOTIDE SEQUENCE [LARGE SCALE GENOMIC DNA]</scope>
    <source>
        <strain evidence="6">cv. W05</strain>
        <tissue evidence="5">Hypocotyl of etiolated seedlings</tissue>
    </source>
</reference>
<dbReference type="GO" id="GO:0005886">
    <property type="term" value="C:plasma membrane"/>
    <property type="evidence" value="ECO:0007669"/>
    <property type="project" value="UniProtKB-SubCell"/>
</dbReference>
<gene>
    <name evidence="5" type="ORF">D0Y65_001601</name>
</gene>
<protein>
    <submittedName>
        <fullName evidence="5">Phytochrome-interacting ankyrin-repeat protein 1</fullName>
    </submittedName>
</protein>
<dbReference type="Pfam" id="PF12796">
    <property type="entry name" value="Ank_2"/>
    <property type="match status" value="1"/>
</dbReference>
<dbReference type="PRINTS" id="PR01415">
    <property type="entry name" value="ANKYRIN"/>
</dbReference>
<comment type="subcellular location">
    <subcellularLocation>
        <location evidence="1">Cell membrane</location>
        <topology evidence="1">Peripheral membrane protein</topology>
        <orientation evidence="1">Cytoplasmic side</orientation>
    </subcellularLocation>
</comment>
<dbReference type="AlphaFoldDB" id="A0A445M372"/>
<evidence type="ECO:0000313" key="5">
    <source>
        <dbReference type="EMBL" id="RZC30057.1"/>
    </source>
</evidence>
<dbReference type="InterPro" id="IPR002110">
    <property type="entry name" value="Ankyrin_rpt"/>
</dbReference>
<evidence type="ECO:0000256" key="1">
    <source>
        <dbReference type="ARBA" id="ARBA00004413"/>
    </source>
</evidence>
<evidence type="ECO:0000256" key="2">
    <source>
        <dbReference type="ARBA" id="ARBA00022737"/>
    </source>
</evidence>
<dbReference type="EMBL" id="QZWG01000001">
    <property type="protein sequence ID" value="RZC30057.1"/>
    <property type="molecule type" value="Genomic_DNA"/>
</dbReference>
<evidence type="ECO:0000313" key="6">
    <source>
        <dbReference type="Proteomes" id="UP000289340"/>
    </source>
</evidence>
<proteinExistence type="predicted"/>
<comment type="caution">
    <text evidence="5">The sequence shown here is derived from an EMBL/GenBank/DDBJ whole genome shotgun (WGS) entry which is preliminary data.</text>
</comment>
<feature type="repeat" description="ANK" evidence="4">
    <location>
        <begin position="109"/>
        <end position="134"/>
    </location>
</feature>
<keyword evidence="6" id="KW-1185">Reference proteome</keyword>
<dbReference type="SMART" id="SM00248">
    <property type="entry name" value="ANK"/>
    <property type="match status" value="3"/>
</dbReference>